<feature type="domain" description="PPM-type phosphatase" evidence="1">
    <location>
        <begin position="25"/>
        <end position="241"/>
    </location>
</feature>
<gene>
    <name evidence="2" type="ORF">FWJ32_01750</name>
</gene>
<dbReference type="SUPFAM" id="SSF81606">
    <property type="entry name" value="PP2C-like"/>
    <property type="match status" value="1"/>
</dbReference>
<dbReference type="InterPro" id="IPR001932">
    <property type="entry name" value="PPM-type_phosphatase-like_dom"/>
</dbReference>
<evidence type="ECO:0000259" key="1">
    <source>
        <dbReference type="Pfam" id="PF13672"/>
    </source>
</evidence>
<evidence type="ECO:0000313" key="2">
    <source>
        <dbReference type="EMBL" id="TZE83073.1"/>
    </source>
</evidence>
<reference evidence="2 3" key="1">
    <citation type="submission" date="2019-08" db="EMBL/GenBank/DDBJ databases">
        <title>Calorimonas adulescens gen. nov., sp. nov., an anaerobic thermophilic bacterium from Sakhalin hot spring.</title>
        <authorList>
            <person name="Khomyakova M.A."/>
            <person name="Merkel A.Y."/>
            <person name="Novikov A."/>
            <person name="Bonch-Osmolovskaya E.A."/>
            <person name="Slobodkin A.I."/>
        </authorList>
    </citation>
    <scope>NUCLEOTIDE SEQUENCE [LARGE SCALE GENOMIC DNA]</scope>
    <source>
        <strain evidence="2 3">A05MB</strain>
    </source>
</reference>
<evidence type="ECO:0000313" key="3">
    <source>
        <dbReference type="Proteomes" id="UP000322976"/>
    </source>
</evidence>
<accession>A0A5D8QHM4</accession>
<name>A0A5D8QHM4_9THEO</name>
<protein>
    <recommendedName>
        <fullName evidence="1">PPM-type phosphatase domain-containing protein</fullName>
    </recommendedName>
</protein>
<dbReference type="RefSeq" id="WP_149544269.1">
    <property type="nucleotide sequence ID" value="NZ_VTPS01000002.1"/>
</dbReference>
<dbReference type="AlphaFoldDB" id="A0A5D8QHM4"/>
<proteinExistence type="predicted"/>
<comment type="caution">
    <text evidence="2">The sequence shown here is derived from an EMBL/GenBank/DDBJ whole genome shotgun (WGS) entry which is preliminary data.</text>
</comment>
<organism evidence="2 3">
    <name type="scientific">Calorimonas adulescens</name>
    <dbReference type="NCBI Taxonomy" id="2606906"/>
    <lineage>
        <taxon>Bacteria</taxon>
        <taxon>Bacillati</taxon>
        <taxon>Bacillota</taxon>
        <taxon>Clostridia</taxon>
        <taxon>Thermoanaerobacterales</taxon>
        <taxon>Thermoanaerobacteraceae</taxon>
        <taxon>Calorimonas</taxon>
    </lineage>
</organism>
<dbReference type="InterPro" id="IPR036457">
    <property type="entry name" value="PPM-type-like_dom_sf"/>
</dbReference>
<dbReference type="Proteomes" id="UP000322976">
    <property type="component" value="Unassembled WGS sequence"/>
</dbReference>
<keyword evidence="3" id="KW-1185">Reference proteome</keyword>
<sequence>MKFTRIDEVSVSGGYVNLDLQGHKENVFWVIDGATALSSDKPDKATYEVQSIVEKIDETIKTRTDDTRVSLKNIMYEAAEEVNTLIPELHRREPWEIPSCAIAITRVNEESIDYILLGDVTIAVFQSDGLHVITDNSVGVLDKIAITEKYRLQVDYGFTSKEARNAITPILRENRSKMNTPNSYWIFNGDINAIDNALTGKIQIKNSGKLLLSTDGFSRLVDLFSAYNTWESLLNDLENKTLEDMANRLRKLELQDPECINYPRFSIHDDATAIYAEFESE</sequence>
<dbReference type="Gene3D" id="3.60.40.10">
    <property type="entry name" value="PPM-type phosphatase domain"/>
    <property type="match status" value="1"/>
</dbReference>
<dbReference type="EMBL" id="VTPS01000002">
    <property type="protein sequence ID" value="TZE83073.1"/>
    <property type="molecule type" value="Genomic_DNA"/>
</dbReference>
<dbReference type="Pfam" id="PF13672">
    <property type="entry name" value="PP2C_2"/>
    <property type="match status" value="1"/>
</dbReference>